<feature type="region of interest" description="Disordered" evidence="1">
    <location>
        <begin position="1"/>
        <end position="23"/>
    </location>
</feature>
<dbReference type="AlphaFoldDB" id="X1VCS2"/>
<proteinExistence type="predicted"/>
<organism evidence="2">
    <name type="scientific">marine sediment metagenome</name>
    <dbReference type="NCBI Taxonomy" id="412755"/>
    <lineage>
        <taxon>unclassified sequences</taxon>
        <taxon>metagenomes</taxon>
        <taxon>ecological metagenomes</taxon>
    </lineage>
</organism>
<feature type="compositionally biased region" description="Acidic residues" evidence="1">
    <location>
        <begin position="1"/>
        <end position="21"/>
    </location>
</feature>
<comment type="caution">
    <text evidence="2">The sequence shown here is derived from an EMBL/GenBank/DDBJ whole genome shotgun (WGS) entry which is preliminary data.</text>
</comment>
<evidence type="ECO:0000256" key="1">
    <source>
        <dbReference type="SAM" id="MobiDB-lite"/>
    </source>
</evidence>
<name>X1VCS2_9ZZZZ</name>
<gene>
    <name evidence="2" type="ORF">S12H4_49366</name>
</gene>
<dbReference type="EMBL" id="BARW01030958">
    <property type="protein sequence ID" value="GAJ11576.1"/>
    <property type="molecule type" value="Genomic_DNA"/>
</dbReference>
<feature type="non-terminal residue" evidence="2">
    <location>
        <position position="1"/>
    </location>
</feature>
<sequence length="51" mass="5355">RAEEVGDSTTDDELGSEETDVSEAAAEVDGFTIELPTLALMVKALLTEGEV</sequence>
<protein>
    <submittedName>
        <fullName evidence="2">Uncharacterized protein</fullName>
    </submittedName>
</protein>
<reference evidence="2" key="1">
    <citation type="journal article" date="2014" name="Front. Microbiol.">
        <title>High frequency of phylogenetically diverse reductive dehalogenase-homologous genes in deep subseafloor sedimentary metagenomes.</title>
        <authorList>
            <person name="Kawai M."/>
            <person name="Futagami T."/>
            <person name="Toyoda A."/>
            <person name="Takaki Y."/>
            <person name="Nishi S."/>
            <person name="Hori S."/>
            <person name="Arai W."/>
            <person name="Tsubouchi T."/>
            <person name="Morono Y."/>
            <person name="Uchiyama I."/>
            <person name="Ito T."/>
            <person name="Fujiyama A."/>
            <person name="Inagaki F."/>
            <person name="Takami H."/>
        </authorList>
    </citation>
    <scope>NUCLEOTIDE SEQUENCE</scope>
    <source>
        <strain evidence="2">Expedition CK06-06</strain>
    </source>
</reference>
<evidence type="ECO:0000313" key="2">
    <source>
        <dbReference type="EMBL" id="GAJ11576.1"/>
    </source>
</evidence>
<accession>X1VCS2</accession>